<protein>
    <submittedName>
        <fullName evidence="2">Uncharacterized protein C17orf80 homolog</fullName>
    </submittedName>
</protein>
<feature type="compositionally biased region" description="Polar residues" evidence="1">
    <location>
        <begin position="179"/>
        <end position="192"/>
    </location>
</feature>
<keyword evidence="3" id="KW-1185">Reference proteome</keyword>
<dbReference type="PANTHER" id="PTHR16270:SF5">
    <property type="entry name" value="HYPOTHETICAL LOC287798"/>
    <property type="match status" value="1"/>
</dbReference>
<feature type="compositionally biased region" description="Basic and acidic residues" evidence="1">
    <location>
        <begin position="193"/>
        <end position="204"/>
    </location>
</feature>
<evidence type="ECO:0000313" key="2">
    <source>
        <dbReference type="EMBL" id="GAB1297022.1"/>
    </source>
</evidence>
<dbReference type="EMBL" id="BAAFST010000011">
    <property type="protein sequence ID" value="GAB1297022.1"/>
    <property type="molecule type" value="Genomic_DNA"/>
</dbReference>
<feature type="region of interest" description="Disordered" evidence="1">
    <location>
        <begin position="86"/>
        <end position="123"/>
    </location>
</feature>
<name>A0ABQ0FCN1_APOSI</name>
<dbReference type="Proteomes" id="UP001623349">
    <property type="component" value="Unassembled WGS sequence"/>
</dbReference>
<sequence>MRAGQERSAEQTTGITEFRSGNGHAHLLEEAGQKGVGRQAGVGKRRTSMSGAEPRTEVCPYCKKPFKRLKSHLPHCKMIGLSASADQNISQSKPAALATKEKRPSRHLTRAQGKELEREGSKRSVNVEAIRAPWTAAASPLLEGVLKSMHPTKAEGETKDQNQLSFQALRHDQPEVTLQRDTTPQSPVSDATSPKKELTRDVSESKGSPCCPSEIEAPSLVSSMELFTNQDRKYSSTQPHAKPAISVNLKLDAVDPQRQKLQIKVLDVPTGDCHSPKNGSHRVQRVAPSVLIREKGPQDEGHLSGVSPHPGNTETQKSESLLLGLHTGLLGKAQVRGHQELGLGMELSQNKGETANRVSVTDVQEGAGLGQGGKDPITATKAKPQAALELGNVFMPPQGALSKLLAGPGSGNQSLTSLAVTSTPEEKALFYGRSQAPAVTLSVGCERDILEPTLSCPPHTAQAGHCLLSDSAQYPVAQNFLSHVAAAASEAPPRSMGLEWFPELYPAYVGLGVLPGRPQPWSLAAQMPPLATLQGRSVSKVPWWGRSSADSRSLEPLALTTSSLPLMRLLGAVHKGWVRCNTTIKKSRVGGLTMLFAGYFILCCSWSFKHLSKPLGQPP</sequence>
<feature type="region of interest" description="Disordered" evidence="1">
    <location>
        <begin position="1"/>
        <end position="56"/>
    </location>
</feature>
<gene>
    <name evidence="2" type="ORF">APTSU1_001225800</name>
</gene>
<feature type="region of interest" description="Disordered" evidence="1">
    <location>
        <begin position="295"/>
        <end position="317"/>
    </location>
</feature>
<reference evidence="2 3" key="1">
    <citation type="submission" date="2024-08" db="EMBL/GenBank/DDBJ databases">
        <title>The draft genome of Apodemus speciosus.</title>
        <authorList>
            <person name="Nabeshima K."/>
            <person name="Suzuki S."/>
            <person name="Onuma M."/>
        </authorList>
    </citation>
    <scope>NUCLEOTIDE SEQUENCE [LARGE SCALE GENOMIC DNA]</scope>
    <source>
        <strain evidence="2">IB14-021</strain>
    </source>
</reference>
<organism evidence="2 3">
    <name type="scientific">Apodemus speciosus</name>
    <name type="common">Large Japanese field mouse</name>
    <dbReference type="NCBI Taxonomy" id="105296"/>
    <lineage>
        <taxon>Eukaryota</taxon>
        <taxon>Metazoa</taxon>
        <taxon>Chordata</taxon>
        <taxon>Craniata</taxon>
        <taxon>Vertebrata</taxon>
        <taxon>Euteleostomi</taxon>
        <taxon>Mammalia</taxon>
        <taxon>Eutheria</taxon>
        <taxon>Euarchontoglires</taxon>
        <taxon>Glires</taxon>
        <taxon>Rodentia</taxon>
        <taxon>Myomorpha</taxon>
        <taxon>Muroidea</taxon>
        <taxon>Muridae</taxon>
        <taxon>Murinae</taxon>
        <taxon>Apodemus</taxon>
    </lineage>
</organism>
<accession>A0ABQ0FCN1</accession>
<dbReference type="InterPro" id="IPR037694">
    <property type="entry name" value="MTNAP1"/>
</dbReference>
<proteinExistence type="predicted"/>
<feature type="region of interest" description="Disordered" evidence="1">
    <location>
        <begin position="172"/>
        <end position="214"/>
    </location>
</feature>
<feature type="compositionally biased region" description="Basic and acidic residues" evidence="1">
    <location>
        <begin position="112"/>
        <end position="122"/>
    </location>
</feature>
<comment type="caution">
    <text evidence="2">The sequence shown here is derived from an EMBL/GenBank/DDBJ whole genome shotgun (WGS) entry which is preliminary data.</text>
</comment>
<evidence type="ECO:0000256" key="1">
    <source>
        <dbReference type="SAM" id="MobiDB-lite"/>
    </source>
</evidence>
<dbReference type="PANTHER" id="PTHR16270">
    <property type="entry name" value="HYPOTHETICAL LOC287798"/>
    <property type="match status" value="1"/>
</dbReference>
<evidence type="ECO:0000313" key="3">
    <source>
        <dbReference type="Proteomes" id="UP001623349"/>
    </source>
</evidence>